<evidence type="ECO:0000313" key="6">
    <source>
        <dbReference type="EMBL" id="ACB51980.1"/>
    </source>
</evidence>
<dbReference type="STRING" id="43989.cce_2632"/>
<name>B1WT58_CROS5</name>
<keyword evidence="4" id="KW-0408">Iron</keyword>
<dbReference type="AlphaFoldDB" id="B1WT58"/>
<feature type="compositionally biased region" description="Low complexity" evidence="5">
    <location>
        <begin position="47"/>
        <end position="63"/>
    </location>
</feature>
<dbReference type="CDD" id="cd13542">
    <property type="entry name" value="PBP2_FutA1_ilke"/>
    <property type="match status" value="1"/>
</dbReference>
<dbReference type="SUPFAM" id="SSF53850">
    <property type="entry name" value="Periplasmic binding protein-like II"/>
    <property type="match status" value="1"/>
</dbReference>
<dbReference type="KEGG" id="cyt:cce_2632"/>
<reference evidence="6 7" key="1">
    <citation type="journal article" date="2008" name="Proc. Natl. Acad. Sci. U.S.A.">
        <title>The genome of Cyanothece 51142, a unicellular diazotrophic cyanobacterium important in the marine nitrogen cycle.</title>
        <authorList>
            <person name="Welsh E.A."/>
            <person name="Liberton M."/>
            <person name="Stoeckel J."/>
            <person name="Loh T."/>
            <person name="Elvitigala T."/>
            <person name="Wang C."/>
            <person name="Wollam A."/>
            <person name="Fulton R.S."/>
            <person name="Clifton S.W."/>
            <person name="Jacobs J.M."/>
            <person name="Aurora R."/>
            <person name="Ghosh B.K."/>
            <person name="Sherman L.A."/>
            <person name="Smith R.D."/>
            <person name="Wilson R.K."/>
            <person name="Pakrasi H.B."/>
        </authorList>
    </citation>
    <scope>NUCLEOTIDE SEQUENCE [LARGE SCALE GENOMIC DNA]</scope>
    <source>
        <strain evidence="7">ATCC 51142 / BH68</strain>
    </source>
</reference>
<dbReference type="InterPro" id="IPR026045">
    <property type="entry name" value="Ferric-bd"/>
</dbReference>
<evidence type="ECO:0000256" key="2">
    <source>
        <dbReference type="ARBA" id="ARBA00022496"/>
    </source>
</evidence>
<evidence type="ECO:0000256" key="5">
    <source>
        <dbReference type="SAM" id="MobiDB-lite"/>
    </source>
</evidence>
<dbReference type="PANTHER" id="PTHR30006">
    <property type="entry name" value="THIAMINE-BINDING PERIPLASMIC PROTEIN-RELATED"/>
    <property type="match status" value="1"/>
</dbReference>
<evidence type="ECO:0000256" key="3">
    <source>
        <dbReference type="ARBA" id="ARBA00022729"/>
    </source>
</evidence>
<keyword evidence="2" id="KW-0410">Iron transport</keyword>
<organism evidence="6 7">
    <name type="scientific">Crocosphaera subtropica (strain ATCC 51142 / BH68)</name>
    <name type="common">Cyanothece sp. (strain ATCC 51142)</name>
    <dbReference type="NCBI Taxonomy" id="43989"/>
    <lineage>
        <taxon>Bacteria</taxon>
        <taxon>Bacillati</taxon>
        <taxon>Cyanobacteriota</taxon>
        <taxon>Cyanophyceae</taxon>
        <taxon>Oscillatoriophycideae</taxon>
        <taxon>Chroococcales</taxon>
        <taxon>Aphanothecaceae</taxon>
        <taxon>Crocosphaera</taxon>
        <taxon>Crocosphaera subtropica</taxon>
    </lineage>
</organism>
<dbReference type="PANTHER" id="PTHR30006:SF15">
    <property type="entry name" value="IRON-UTILIZATION PERIPLASMIC PROTEIN"/>
    <property type="match status" value="1"/>
</dbReference>
<gene>
    <name evidence="6" type="ordered locus">cce_2632</name>
</gene>
<dbReference type="eggNOG" id="COG1840">
    <property type="taxonomic scope" value="Bacteria"/>
</dbReference>
<feature type="binding site" evidence="4">
    <location>
        <position position="265"/>
    </location>
    <ligand>
        <name>Fe cation</name>
        <dbReference type="ChEBI" id="CHEBI:24875"/>
    </ligand>
</feature>
<sequence>MLQYVRRIIRIYLNLLTVSKLSRRLFLSGSTALTVVGVSQLMTSCGNNNNSNNAPENTSSPSATETTGEVNLYSSRHYNTDTELYEGFTQETGIKVNLVEGSADELIERINSEGENTQADILMTVDVARLWRAEEAGIFAPTTSAILEERVPASLRNPEGLWFGFTKRARVIMYNQDKVNPEELSTYEDLADPKWKGRIIIRPSSNIYNQSLVASLIETHGEEQTEEWVKGFVANFARPPQSNDTGQIKDVAAGVGDITLANTYYLARMAKDDDPAMQEVVEKVKIFFPNQDGRGAHVNISGAGVVKNAPNAENAVKFLEYLTTDTAQEFFAKGNNEYPVVEGVSVDPVLDSFGSFKADDTNIAAFGPNLATAVQVMNRGGWQ</sequence>
<accession>B1WT58</accession>
<protein>
    <submittedName>
        <fullName evidence="6">Iron transport protein</fullName>
    </submittedName>
</protein>
<keyword evidence="3" id="KW-0732">Signal</keyword>
<dbReference type="HOGENOM" id="CLU_026974_2_1_3"/>
<feature type="binding site" evidence="4">
    <location>
        <position position="77"/>
    </location>
    <ligand>
        <name>Fe cation</name>
        <dbReference type="ChEBI" id="CHEBI:24875"/>
    </ligand>
</feature>
<dbReference type="Proteomes" id="UP000001203">
    <property type="component" value="Chromosome circular"/>
</dbReference>
<keyword evidence="4" id="KW-0479">Metal-binding</keyword>
<dbReference type="EMBL" id="CP000806">
    <property type="protein sequence ID" value="ACB51980.1"/>
    <property type="molecule type" value="Genomic_DNA"/>
</dbReference>
<proteinExistence type="inferred from homology"/>
<dbReference type="Gene3D" id="3.40.190.10">
    <property type="entry name" value="Periplasmic binding protein-like II"/>
    <property type="match status" value="2"/>
</dbReference>
<evidence type="ECO:0000256" key="1">
    <source>
        <dbReference type="ARBA" id="ARBA00008520"/>
    </source>
</evidence>
<evidence type="ECO:0000256" key="4">
    <source>
        <dbReference type="PIRSR" id="PIRSR002825-1"/>
    </source>
</evidence>
<comment type="similarity">
    <text evidence="1">Belongs to the bacterial solute-binding protein 1 family.</text>
</comment>
<dbReference type="PIRSF" id="PIRSF002825">
    <property type="entry name" value="CfbpA"/>
    <property type="match status" value="1"/>
</dbReference>
<keyword evidence="7" id="KW-1185">Reference proteome</keyword>
<dbReference type="Pfam" id="PF13343">
    <property type="entry name" value="SBP_bac_6"/>
    <property type="match status" value="1"/>
</dbReference>
<feature type="region of interest" description="Disordered" evidence="5">
    <location>
        <begin position="47"/>
        <end position="67"/>
    </location>
</feature>
<keyword evidence="2" id="KW-0406">Ion transport</keyword>
<dbReference type="GO" id="GO:0006826">
    <property type="term" value="P:iron ion transport"/>
    <property type="evidence" value="ECO:0007669"/>
    <property type="project" value="UniProtKB-KW"/>
</dbReference>
<keyword evidence="2" id="KW-0813">Transport</keyword>
<evidence type="ECO:0000313" key="7">
    <source>
        <dbReference type="Proteomes" id="UP000001203"/>
    </source>
</evidence>
<dbReference type="GO" id="GO:0046872">
    <property type="term" value="F:metal ion binding"/>
    <property type="evidence" value="ECO:0007669"/>
    <property type="project" value="UniProtKB-KW"/>
</dbReference>
<feature type="binding site" evidence="4">
    <location>
        <position position="264"/>
    </location>
    <ligand>
        <name>Fe cation</name>
        <dbReference type="ChEBI" id="CHEBI:24875"/>
    </ligand>
</feature>
<dbReference type="GO" id="GO:0030288">
    <property type="term" value="C:outer membrane-bounded periplasmic space"/>
    <property type="evidence" value="ECO:0007669"/>
    <property type="project" value="TreeGrafter"/>
</dbReference>